<dbReference type="AlphaFoldDB" id="A0AAN5CG09"/>
<organism evidence="1 2">
    <name type="scientific">Pristionchus mayeri</name>
    <dbReference type="NCBI Taxonomy" id="1317129"/>
    <lineage>
        <taxon>Eukaryota</taxon>
        <taxon>Metazoa</taxon>
        <taxon>Ecdysozoa</taxon>
        <taxon>Nematoda</taxon>
        <taxon>Chromadorea</taxon>
        <taxon>Rhabditida</taxon>
        <taxon>Rhabditina</taxon>
        <taxon>Diplogasteromorpha</taxon>
        <taxon>Diplogasteroidea</taxon>
        <taxon>Neodiplogasteridae</taxon>
        <taxon>Pristionchus</taxon>
    </lineage>
</organism>
<protein>
    <submittedName>
        <fullName evidence="1">Uncharacterized protein</fullName>
    </submittedName>
</protein>
<dbReference type="EMBL" id="BTRK01000003">
    <property type="protein sequence ID" value="GMR40746.1"/>
    <property type="molecule type" value="Genomic_DNA"/>
</dbReference>
<evidence type="ECO:0000313" key="2">
    <source>
        <dbReference type="Proteomes" id="UP001328107"/>
    </source>
</evidence>
<reference evidence="2" key="1">
    <citation type="submission" date="2022-10" db="EMBL/GenBank/DDBJ databases">
        <title>Genome assembly of Pristionchus species.</title>
        <authorList>
            <person name="Yoshida K."/>
            <person name="Sommer R.J."/>
        </authorList>
    </citation>
    <scope>NUCLEOTIDE SEQUENCE [LARGE SCALE GENOMIC DNA]</scope>
    <source>
        <strain evidence="2">RS5460</strain>
    </source>
</reference>
<comment type="caution">
    <text evidence="1">The sequence shown here is derived from an EMBL/GenBank/DDBJ whole genome shotgun (WGS) entry which is preliminary data.</text>
</comment>
<sequence length="86" mass="9139">DCAIPYQSLLDLPCPITSNSCELPFRVFSKTDSGYSAKLRCRFDGKLLDTFGSELGDDTECSSSTGGWIRPSIGLKIEGAVCAGVA</sequence>
<keyword evidence="2" id="KW-1185">Reference proteome</keyword>
<dbReference type="Proteomes" id="UP001328107">
    <property type="component" value="Unassembled WGS sequence"/>
</dbReference>
<gene>
    <name evidence="1" type="ORF">PMAYCL1PPCAC_10941</name>
</gene>
<evidence type="ECO:0000313" key="1">
    <source>
        <dbReference type="EMBL" id="GMR40746.1"/>
    </source>
</evidence>
<name>A0AAN5CG09_9BILA</name>
<proteinExistence type="predicted"/>
<accession>A0AAN5CG09</accession>
<feature type="non-terminal residue" evidence="1">
    <location>
        <position position="1"/>
    </location>
</feature>